<comment type="caution">
    <text evidence="2">The sequence shown here is derived from an EMBL/GenBank/DDBJ whole genome shotgun (WGS) entry which is preliminary data.</text>
</comment>
<dbReference type="Proteomes" id="UP000286734">
    <property type="component" value="Unassembled WGS sequence"/>
</dbReference>
<accession>A0A430R8J8</accession>
<proteinExistence type="predicted"/>
<evidence type="ECO:0000313" key="3">
    <source>
        <dbReference type="EMBL" id="RTH23032.1"/>
    </source>
</evidence>
<dbReference type="EMBL" id="PELP01000222">
    <property type="protein sequence ID" value="RTH03697.1"/>
    <property type="molecule type" value="Genomic_DNA"/>
</dbReference>
<dbReference type="Proteomes" id="UP000287306">
    <property type="component" value="Unassembled WGS sequence"/>
</dbReference>
<dbReference type="InterPro" id="IPR023346">
    <property type="entry name" value="Lysozyme-like_dom_sf"/>
</dbReference>
<evidence type="ECO:0000313" key="4">
    <source>
        <dbReference type="Proteomes" id="UP000286734"/>
    </source>
</evidence>
<organism evidence="2 4">
    <name type="scientific">Thermus scotoductus</name>
    <dbReference type="NCBI Taxonomy" id="37636"/>
    <lineage>
        <taxon>Bacteria</taxon>
        <taxon>Thermotogati</taxon>
        <taxon>Deinococcota</taxon>
        <taxon>Deinococci</taxon>
        <taxon>Thermales</taxon>
        <taxon>Thermaceae</taxon>
        <taxon>Thermus</taxon>
    </lineage>
</organism>
<dbReference type="SUPFAM" id="SSF53955">
    <property type="entry name" value="Lysozyme-like"/>
    <property type="match status" value="1"/>
</dbReference>
<reference evidence="4 5" key="1">
    <citation type="journal article" date="2019" name="Extremophiles">
        <title>Biogeography of thermophiles and predominance of Thermus scotoductus in domestic water heaters.</title>
        <authorList>
            <person name="Wilpiszeski R.L."/>
            <person name="Zhang Z."/>
            <person name="House C.H."/>
        </authorList>
    </citation>
    <scope>NUCLEOTIDE SEQUENCE [LARGE SCALE GENOMIC DNA]</scope>
    <source>
        <strain evidence="3 5">25_S25</strain>
        <strain evidence="2 4">34_S34</strain>
    </source>
</reference>
<dbReference type="PANTHER" id="PTHR37423">
    <property type="entry name" value="SOLUBLE LYTIC MUREIN TRANSGLYCOSYLASE-RELATED"/>
    <property type="match status" value="1"/>
</dbReference>
<gene>
    <name evidence="3" type="ORF">CSW38_11765</name>
    <name evidence="2" type="ORF">CSW47_08370</name>
</gene>
<dbReference type="PROSITE" id="PS51257">
    <property type="entry name" value="PROKAR_LIPOPROTEIN"/>
    <property type="match status" value="1"/>
</dbReference>
<name>A0A430R8J8_THESC</name>
<dbReference type="PANTHER" id="PTHR37423:SF2">
    <property type="entry name" value="MEMBRANE-BOUND LYTIC MUREIN TRANSGLYCOSYLASE C"/>
    <property type="match status" value="1"/>
</dbReference>
<dbReference type="RefSeq" id="WP_019549913.1">
    <property type="nucleotide sequence ID" value="NZ_PELL01000110.1"/>
</dbReference>
<dbReference type="GeneID" id="93865767"/>
<dbReference type="AlphaFoldDB" id="A0A430R8J8"/>
<sequence length="159" mass="17878">MRGIKAVIPVAVLLGLGYACGYVPHNLWEKTWRYAMGFGVDPYLVAAVVWVESGYCTGAVGKAGELGLGQFMPGTWKRVTGAPLEWRAHPDWALWATAKHLRELWEATRDWRLALAAYNAGLGAVRAGRIPASTRRYVEKVLSTYWHWVRRVQPVRGER</sequence>
<protein>
    <submittedName>
        <fullName evidence="2">Lytic transglycosylase domain-containing protein</fullName>
    </submittedName>
</protein>
<feature type="domain" description="Transglycosylase SLT" evidence="1">
    <location>
        <begin position="36"/>
        <end position="126"/>
    </location>
</feature>
<dbReference type="Pfam" id="PF01464">
    <property type="entry name" value="SLT"/>
    <property type="match status" value="1"/>
</dbReference>
<dbReference type="Gene3D" id="1.10.530.10">
    <property type="match status" value="1"/>
</dbReference>
<evidence type="ECO:0000313" key="5">
    <source>
        <dbReference type="Proteomes" id="UP000287306"/>
    </source>
</evidence>
<dbReference type="CDD" id="cd00254">
    <property type="entry name" value="LT-like"/>
    <property type="match status" value="1"/>
</dbReference>
<evidence type="ECO:0000313" key="2">
    <source>
        <dbReference type="EMBL" id="RTH03697.1"/>
    </source>
</evidence>
<dbReference type="InterPro" id="IPR008258">
    <property type="entry name" value="Transglycosylase_SLT_dom_1"/>
</dbReference>
<dbReference type="EMBL" id="PELY01000411">
    <property type="protein sequence ID" value="RTH23032.1"/>
    <property type="molecule type" value="Genomic_DNA"/>
</dbReference>
<evidence type="ECO:0000259" key="1">
    <source>
        <dbReference type="Pfam" id="PF01464"/>
    </source>
</evidence>